<evidence type="ECO:0000313" key="2">
    <source>
        <dbReference type="EMBL" id="EAY29999.1"/>
    </source>
</evidence>
<reference evidence="2 3" key="1">
    <citation type="submission" date="2007-01" db="EMBL/GenBank/DDBJ databases">
        <authorList>
            <person name="Haygood M."/>
            <person name="Podell S."/>
            <person name="Anderson C."/>
            <person name="Hopkinson B."/>
            <person name="Roe K."/>
            <person name="Barbeau K."/>
            <person name="Gaasterland T."/>
            <person name="Ferriera S."/>
            <person name="Johnson J."/>
            <person name="Kravitz S."/>
            <person name="Beeson K."/>
            <person name="Sutton G."/>
            <person name="Rogers Y.-H."/>
            <person name="Friedman R."/>
            <person name="Frazier M."/>
            <person name="Venter J.C."/>
        </authorList>
    </citation>
    <scope>NUCLEOTIDE SEQUENCE [LARGE SCALE GENOMIC DNA]</scope>
    <source>
        <strain evidence="2 3">ATCC 23134</strain>
    </source>
</reference>
<dbReference type="Proteomes" id="UP000004095">
    <property type="component" value="Unassembled WGS sequence"/>
</dbReference>
<dbReference type="AlphaFoldDB" id="A1ZHJ2"/>
<keyword evidence="3" id="KW-1185">Reference proteome</keyword>
<sequence length="79" mass="9180">MYCETMEQQSPITIDTMSKGKKKNKVNPELEGLNVEVDTFGEIKFNYNIDKINEFLDKNVDDKKLNKKPKGENTDDDKH</sequence>
<proteinExistence type="predicted"/>
<protein>
    <submittedName>
        <fullName evidence="2">Uncharacterized protein</fullName>
    </submittedName>
</protein>
<feature type="region of interest" description="Disordered" evidence="1">
    <location>
        <begin position="60"/>
        <end position="79"/>
    </location>
</feature>
<dbReference type="EMBL" id="AAWS01000008">
    <property type="protein sequence ID" value="EAY29999.1"/>
    <property type="molecule type" value="Genomic_DNA"/>
</dbReference>
<accession>A1ZHJ2</accession>
<name>A1ZHJ2_MICM2</name>
<gene>
    <name evidence="2" type="ORF">M23134_05332</name>
</gene>
<evidence type="ECO:0000313" key="3">
    <source>
        <dbReference type="Proteomes" id="UP000004095"/>
    </source>
</evidence>
<comment type="caution">
    <text evidence="2">The sequence shown here is derived from an EMBL/GenBank/DDBJ whole genome shotgun (WGS) entry which is preliminary data.</text>
</comment>
<organism evidence="2 3">
    <name type="scientific">Microscilla marina ATCC 23134</name>
    <dbReference type="NCBI Taxonomy" id="313606"/>
    <lineage>
        <taxon>Bacteria</taxon>
        <taxon>Pseudomonadati</taxon>
        <taxon>Bacteroidota</taxon>
        <taxon>Cytophagia</taxon>
        <taxon>Cytophagales</taxon>
        <taxon>Microscillaceae</taxon>
        <taxon>Microscilla</taxon>
    </lineage>
</organism>
<evidence type="ECO:0000256" key="1">
    <source>
        <dbReference type="SAM" id="MobiDB-lite"/>
    </source>
</evidence>